<evidence type="ECO:0000313" key="4">
    <source>
        <dbReference type="EMBL" id="MBB4661886.1"/>
    </source>
</evidence>
<reference evidence="4 5" key="1">
    <citation type="submission" date="2020-08" db="EMBL/GenBank/DDBJ databases">
        <title>Genomic Encyclopedia of Archaeal and Bacterial Type Strains, Phase II (KMG-II): from individual species to whole genera.</title>
        <authorList>
            <person name="Goeker M."/>
        </authorList>
    </citation>
    <scope>NUCLEOTIDE SEQUENCE [LARGE SCALE GENOMIC DNA]</scope>
    <source>
        <strain evidence="4 5">DSM 23288</strain>
    </source>
</reference>
<dbReference type="InterPro" id="IPR050570">
    <property type="entry name" value="Cell_wall_metabolism_enzyme"/>
</dbReference>
<feature type="region of interest" description="Disordered" evidence="1">
    <location>
        <begin position="84"/>
        <end position="103"/>
    </location>
</feature>
<dbReference type="InterPro" id="IPR011055">
    <property type="entry name" value="Dup_hybrid_motif"/>
</dbReference>
<protein>
    <submittedName>
        <fullName evidence="4">Murein DD-endopeptidase MepM/ murein hydrolase activator NlpD</fullName>
    </submittedName>
</protein>
<evidence type="ECO:0000259" key="3">
    <source>
        <dbReference type="Pfam" id="PF01551"/>
    </source>
</evidence>
<sequence length="218" mass="22509">MSGNDEGRVRAVGGAAVRRLALGFALLGIAVGAIVVVLSGSRDGGPPAARAAAPSPPKPRPAPPNDAVRTQGVAAVAASSDGHVFPIRGRHDRGRYETNDFGGGRGHRGQDLFADCGTPLVAALGGTVLRAGTEGAGGNYVVIAGRDRRHYVYMHLQAPPRLRAGDRVETGQRIGRVGDSGNADGCHLHFELWTAPGWYAGGRPLDTAKLLAAWDAAT</sequence>
<evidence type="ECO:0000256" key="1">
    <source>
        <dbReference type="SAM" id="MobiDB-lite"/>
    </source>
</evidence>
<dbReference type="Pfam" id="PF01551">
    <property type="entry name" value="Peptidase_M23"/>
    <property type="match status" value="1"/>
</dbReference>
<keyword evidence="4" id="KW-0378">Hydrolase</keyword>
<dbReference type="RefSeq" id="WP_183340431.1">
    <property type="nucleotide sequence ID" value="NZ_JACHNU010000001.1"/>
</dbReference>
<dbReference type="Gene3D" id="2.70.70.10">
    <property type="entry name" value="Glucose Permease (Domain IIA)"/>
    <property type="match status" value="1"/>
</dbReference>
<dbReference type="GO" id="GO:0004222">
    <property type="term" value="F:metalloendopeptidase activity"/>
    <property type="evidence" value="ECO:0007669"/>
    <property type="project" value="TreeGrafter"/>
</dbReference>
<comment type="caution">
    <text evidence="4">The sequence shown here is derived from an EMBL/GenBank/DDBJ whole genome shotgun (WGS) entry which is preliminary data.</text>
</comment>
<evidence type="ECO:0000313" key="5">
    <source>
        <dbReference type="Proteomes" id="UP000585272"/>
    </source>
</evidence>
<dbReference type="AlphaFoldDB" id="A0A840IAN5"/>
<evidence type="ECO:0000256" key="2">
    <source>
        <dbReference type="SAM" id="Phobius"/>
    </source>
</evidence>
<keyword evidence="2" id="KW-0812">Transmembrane</keyword>
<organism evidence="4 5">
    <name type="scientific">Conexibacter arvalis</name>
    <dbReference type="NCBI Taxonomy" id="912552"/>
    <lineage>
        <taxon>Bacteria</taxon>
        <taxon>Bacillati</taxon>
        <taxon>Actinomycetota</taxon>
        <taxon>Thermoleophilia</taxon>
        <taxon>Solirubrobacterales</taxon>
        <taxon>Conexibacteraceae</taxon>
        <taxon>Conexibacter</taxon>
    </lineage>
</organism>
<dbReference type="EMBL" id="JACHNU010000001">
    <property type="protein sequence ID" value="MBB4661886.1"/>
    <property type="molecule type" value="Genomic_DNA"/>
</dbReference>
<keyword evidence="2" id="KW-0472">Membrane</keyword>
<gene>
    <name evidence="4" type="ORF">BDZ31_001459</name>
</gene>
<keyword evidence="2" id="KW-1133">Transmembrane helix</keyword>
<proteinExistence type="predicted"/>
<feature type="region of interest" description="Disordered" evidence="1">
    <location>
        <begin position="45"/>
        <end position="68"/>
    </location>
</feature>
<dbReference type="PANTHER" id="PTHR21666">
    <property type="entry name" value="PEPTIDASE-RELATED"/>
    <property type="match status" value="1"/>
</dbReference>
<feature type="transmembrane region" description="Helical" evidence="2">
    <location>
        <begin position="20"/>
        <end position="40"/>
    </location>
</feature>
<dbReference type="Proteomes" id="UP000585272">
    <property type="component" value="Unassembled WGS sequence"/>
</dbReference>
<feature type="domain" description="M23ase beta-sheet core" evidence="3">
    <location>
        <begin position="106"/>
        <end position="194"/>
    </location>
</feature>
<dbReference type="CDD" id="cd12797">
    <property type="entry name" value="M23_peptidase"/>
    <property type="match status" value="1"/>
</dbReference>
<name>A0A840IAN5_9ACTN</name>
<keyword evidence="5" id="KW-1185">Reference proteome</keyword>
<dbReference type="SUPFAM" id="SSF51261">
    <property type="entry name" value="Duplicated hybrid motif"/>
    <property type="match status" value="1"/>
</dbReference>
<dbReference type="PANTHER" id="PTHR21666:SF270">
    <property type="entry name" value="MUREIN HYDROLASE ACTIVATOR ENVC"/>
    <property type="match status" value="1"/>
</dbReference>
<feature type="compositionally biased region" description="Pro residues" evidence="1">
    <location>
        <begin position="54"/>
        <end position="64"/>
    </location>
</feature>
<accession>A0A840IAN5</accession>
<dbReference type="InterPro" id="IPR016047">
    <property type="entry name" value="M23ase_b-sheet_dom"/>
</dbReference>